<dbReference type="Pfam" id="PF13847">
    <property type="entry name" value="Methyltransf_31"/>
    <property type="match status" value="1"/>
</dbReference>
<gene>
    <name evidence="2" type="ORF">A3224_12190</name>
</gene>
<proteinExistence type="predicted"/>
<dbReference type="STRING" id="252514.A3224_12190"/>
<evidence type="ECO:0000313" key="3">
    <source>
        <dbReference type="Proteomes" id="UP000076077"/>
    </source>
</evidence>
<dbReference type="KEGG" id="mthd:A3224_12190"/>
<organism evidence="2 3">
    <name type="scientific">Microbulbifer thermotolerans</name>
    <dbReference type="NCBI Taxonomy" id="252514"/>
    <lineage>
        <taxon>Bacteria</taxon>
        <taxon>Pseudomonadati</taxon>
        <taxon>Pseudomonadota</taxon>
        <taxon>Gammaproteobacteria</taxon>
        <taxon>Cellvibrionales</taxon>
        <taxon>Microbulbiferaceae</taxon>
        <taxon>Microbulbifer</taxon>
    </lineage>
</organism>
<dbReference type="Proteomes" id="UP000076077">
    <property type="component" value="Chromosome"/>
</dbReference>
<keyword evidence="3" id="KW-1185">Reference proteome</keyword>
<dbReference type="InterPro" id="IPR029063">
    <property type="entry name" value="SAM-dependent_MTases_sf"/>
</dbReference>
<sequence>MEAFSMNSNTSWSQFWQQGFPTSFAKELPNSYKGAIEEFWRETAKSLDDNSRVLDIASGNGAIAIIIADEARKQEKQVDVHAADLASISPQKTNKNPKLTQILSEITFHPNVEIEQLPFKKNSFELISSQFGFEYSNIEKSITSISSSLKKGGHFKAICHFSESETHLKCKEDLEAYKFAEYQLHITTLVKSTLKEIGSITSIAELELKLNQKSALNKLKILIESTNKLLEKFPQSSPAEFISKSINYFFANSLVSGMDQKNHFAITFAKELICAMQRTEDQLKATLTKGSVQKIESLFMRNKLKKISSRPFLENENLIGWLFDFKKCDSN</sequence>
<evidence type="ECO:0000259" key="1">
    <source>
        <dbReference type="Pfam" id="PF13847"/>
    </source>
</evidence>
<dbReference type="Gene3D" id="3.40.50.150">
    <property type="entry name" value="Vaccinia Virus protein VP39"/>
    <property type="match status" value="1"/>
</dbReference>
<reference evidence="3" key="1">
    <citation type="submission" date="2016-03" db="EMBL/GenBank/DDBJ databases">
        <authorList>
            <person name="Lee Y.-S."/>
            <person name="Choi Y.-L."/>
        </authorList>
    </citation>
    <scope>NUCLEOTIDE SEQUENCE [LARGE SCALE GENOMIC DNA]</scope>
    <source>
        <strain evidence="3">DAU221</strain>
    </source>
</reference>
<protein>
    <recommendedName>
        <fullName evidence="1">Methyltransferase domain-containing protein</fullName>
    </recommendedName>
</protein>
<dbReference type="OrthoDB" id="5974463at2"/>
<name>A0A143HNE0_MICTH</name>
<accession>A0A143HNE0</accession>
<evidence type="ECO:0000313" key="2">
    <source>
        <dbReference type="EMBL" id="AMX03233.1"/>
    </source>
</evidence>
<dbReference type="EMBL" id="CP014864">
    <property type="protein sequence ID" value="AMX03233.1"/>
    <property type="molecule type" value="Genomic_DNA"/>
</dbReference>
<dbReference type="AlphaFoldDB" id="A0A143HNE0"/>
<dbReference type="InterPro" id="IPR025714">
    <property type="entry name" value="Methyltranfer_dom"/>
</dbReference>
<dbReference type="SUPFAM" id="SSF53335">
    <property type="entry name" value="S-adenosyl-L-methionine-dependent methyltransferases"/>
    <property type="match status" value="1"/>
</dbReference>
<feature type="domain" description="Methyltransferase" evidence="1">
    <location>
        <begin position="48"/>
        <end position="181"/>
    </location>
</feature>